<organism evidence="1 2">
    <name type="scientific">Ixodes persulcatus</name>
    <name type="common">Taiga tick</name>
    <dbReference type="NCBI Taxonomy" id="34615"/>
    <lineage>
        <taxon>Eukaryota</taxon>
        <taxon>Metazoa</taxon>
        <taxon>Ecdysozoa</taxon>
        <taxon>Arthropoda</taxon>
        <taxon>Chelicerata</taxon>
        <taxon>Arachnida</taxon>
        <taxon>Acari</taxon>
        <taxon>Parasitiformes</taxon>
        <taxon>Ixodida</taxon>
        <taxon>Ixodoidea</taxon>
        <taxon>Ixodidae</taxon>
        <taxon>Ixodinae</taxon>
        <taxon>Ixodes</taxon>
    </lineage>
</organism>
<comment type="caution">
    <text evidence="1">The sequence shown here is derived from an EMBL/GenBank/DDBJ whole genome shotgun (WGS) entry which is preliminary data.</text>
</comment>
<protein>
    <submittedName>
        <fullName evidence="1">Uncharacterized protein</fullName>
    </submittedName>
</protein>
<dbReference type="Proteomes" id="UP000805193">
    <property type="component" value="Unassembled WGS sequence"/>
</dbReference>
<evidence type="ECO:0000313" key="2">
    <source>
        <dbReference type="Proteomes" id="UP000805193"/>
    </source>
</evidence>
<sequence length="225" mass="24559">MPPIAAQAADTLMVLSTFSNNSLEDVQRAAPEGLRWFQLHVFRDREFTRNLVERAEKAGYRALVLTVGMPVCFQRAAGANSTFCVPKNIRYANLEGTSMDEGADPKVDFHDCLFDPSLTWKDVTWLKSLTKLPVVAKGICTAEDAEEAVHHGVSAILVSNHGGRRLDGIPSTIEVLPEIVRAVRGRVEVYLDGGVRRGTDVIKALGLGAKAVFVGRPALWGLAYN</sequence>
<evidence type="ECO:0000313" key="1">
    <source>
        <dbReference type="EMBL" id="KAG0439857.1"/>
    </source>
</evidence>
<gene>
    <name evidence="1" type="ORF">HPB47_016501</name>
</gene>
<keyword evidence="2" id="KW-1185">Reference proteome</keyword>
<feature type="non-terminal residue" evidence="1">
    <location>
        <position position="225"/>
    </location>
</feature>
<reference evidence="1 2" key="1">
    <citation type="journal article" date="2020" name="Cell">
        <title>Large-Scale Comparative Analyses of Tick Genomes Elucidate Their Genetic Diversity and Vector Capacities.</title>
        <authorList>
            <consortium name="Tick Genome and Microbiome Consortium (TIGMIC)"/>
            <person name="Jia N."/>
            <person name="Wang J."/>
            <person name="Shi W."/>
            <person name="Du L."/>
            <person name="Sun Y."/>
            <person name="Zhan W."/>
            <person name="Jiang J.F."/>
            <person name="Wang Q."/>
            <person name="Zhang B."/>
            <person name="Ji P."/>
            <person name="Bell-Sakyi L."/>
            <person name="Cui X.M."/>
            <person name="Yuan T.T."/>
            <person name="Jiang B.G."/>
            <person name="Yang W.F."/>
            <person name="Lam T.T."/>
            <person name="Chang Q.C."/>
            <person name="Ding S.J."/>
            <person name="Wang X.J."/>
            <person name="Zhu J.G."/>
            <person name="Ruan X.D."/>
            <person name="Zhao L."/>
            <person name="Wei J.T."/>
            <person name="Ye R.Z."/>
            <person name="Que T.C."/>
            <person name="Du C.H."/>
            <person name="Zhou Y.H."/>
            <person name="Cheng J.X."/>
            <person name="Dai P.F."/>
            <person name="Guo W.B."/>
            <person name="Han X.H."/>
            <person name="Huang E.J."/>
            <person name="Li L.F."/>
            <person name="Wei W."/>
            <person name="Gao Y.C."/>
            <person name="Liu J.Z."/>
            <person name="Shao H.Z."/>
            <person name="Wang X."/>
            <person name="Wang C.C."/>
            <person name="Yang T.C."/>
            <person name="Huo Q.B."/>
            <person name="Li W."/>
            <person name="Chen H.Y."/>
            <person name="Chen S.E."/>
            <person name="Zhou L.G."/>
            <person name="Ni X.B."/>
            <person name="Tian J.H."/>
            <person name="Sheng Y."/>
            <person name="Liu T."/>
            <person name="Pan Y.S."/>
            <person name="Xia L.Y."/>
            <person name="Li J."/>
            <person name="Zhao F."/>
            <person name="Cao W.C."/>
        </authorList>
    </citation>
    <scope>NUCLEOTIDE SEQUENCE [LARGE SCALE GENOMIC DNA]</scope>
    <source>
        <strain evidence="1">Iper-2018</strain>
    </source>
</reference>
<dbReference type="EMBL" id="JABSTQ010005206">
    <property type="protein sequence ID" value="KAG0439857.1"/>
    <property type="molecule type" value="Genomic_DNA"/>
</dbReference>
<name>A0AC60QQR2_IXOPE</name>
<proteinExistence type="predicted"/>
<accession>A0AC60QQR2</accession>